<feature type="binding site" evidence="12">
    <location>
        <position position="48"/>
    </location>
    <ligand>
        <name>CoA</name>
        <dbReference type="ChEBI" id="CHEBI:57287"/>
    </ligand>
</feature>
<feature type="binding site" evidence="12">
    <location>
        <position position="148"/>
    </location>
    <ligand>
        <name>CoA</name>
        <dbReference type="ChEBI" id="CHEBI:57287"/>
    </ligand>
</feature>
<evidence type="ECO:0000256" key="13">
    <source>
        <dbReference type="PIRSR" id="PIRSR603542-2"/>
    </source>
</evidence>
<evidence type="ECO:0000256" key="3">
    <source>
        <dbReference type="ARBA" id="ARBA00008342"/>
    </source>
</evidence>
<comment type="similarity">
    <text evidence="3">Belongs to the P-Pant transferase superfamily. EntD family.</text>
</comment>
<dbReference type="InterPro" id="IPR037143">
    <property type="entry name" value="4-PPantetheinyl_Trfase_dom_sf"/>
</dbReference>
<dbReference type="PANTHER" id="PTHR38096">
    <property type="entry name" value="ENTEROBACTIN SYNTHASE COMPONENT D"/>
    <property type="match status" value="1"/>
</dbReference>
<dbReference type="InterPro" id="IPR008278">
    <property type="entry name" value="4-PPantetheinyl_Trfase_dom"/>
</dbReference>
<evidence type="ECO:0000256" key="2">
    <source>
        <dbReference type="ARBA" id="ARBA00004993"/>
    </source>
</evidence>
<comment type="pathway">
    <text evidence="2">Siderophore biosynthesis; enterobactin biosynthesis.</text>
</comment>
<dbReference type="PRINTS" id="PR01399">
    <property type="entry name" value="ENTSNTHTASED"/>
</dbReference>
<keyword evidence="7" id="KW-0259">Enterobactin biosynthesis</keyword>
<dbReference type="GO" id="GO:0008897">
    <property type="term" value="F:holo-[acyl-carrier-protein] synthase activity"/>
    <property type="evidence" value="ECO:0007669"/>
    <property type="project" value="InterPro"/>
</dbReference>
<dbReference type="Gene3D" id="3.90.470.20">
    <property type="entry name" value="4'-phosphopantetheinyl transferase domain"/>
    <property type="match status" value="1"/>
</dbReference>
<feature type="binding site" evidence="12">
    <location>
        <position position="106"/>
    </location>
    <ligand>
        <name>CoA</name>
        <dbReference type="ChEBI" id="CHEBI:57287"/>
    </ligand>
</feature>
<dbReference type="PANTHER" id="PTHR38096:SF1">
    <property type="entry name" value="ENTEROBACTIN SYNTHASE COMPONENT D"/>
    <property type="match status" value="1"/>
</dbReference>
<gene>
    <name evidence="16" type="ORF">EV184_11592</name>
</gene>
<feature type="domain" description="4'-phosphopantetheinyl transferase N-terminal" evidence="15">
    <location>
        <begin position="29"/>
        <end position="95"/>
    </location>
</feature>
<evidence type="ECO:0000259" key="15">
    <source>
        <dbReference type="Pfam" id="PF17837"/>
    </source>
</evidence>
<dbReference type="GO" id="GO:0000287">
    <property type="term" value="F:magnesium ion binding"/>
    <property type="evidence" value="ECO:0007669"/>
    <property type="project" value="InterPro"/>
</dbReference>
<protein>
    <recommendedName>
        <fullName evidence="5">Enterobactin synthase component D</fullName>
    </recommendedName>
    <alternativeName>
        <fullName evidence="8">4'-phosphopantetheinyl transferase EntD</fullName>
    </alternativeName>
    <alternativeName>
        <fullName evidence="9">Enterochelin synthase D</fullName>
    </alternativeName>
</protein>
<sequence>MIGTLLPSNVAVQTCRASEGSGIGVMADEEIAIATAVNSRRREFSIGRACARAALSKLGFPPSAIPTGPNREPLWPSGVVGSITHCAGFHAAAVAPQKDCVALGIDVEVDEELPSGVLPLISGDEERNWIANAPQGRNWGRLLFSAKESIFKAWFPLTREWLGFEDAVVTILPEDRSFVAQLPHTIVPANDFPSELRGRFLIADGLILTAVSLAASMANHSPLAGAQTESRPGTK</sequence>
<dbReference type="UniPathway" id="UPA00017"/>
<organism evidence="16 17">
    <name type="scientific">Sinorhizobium americanum</name>
    <dbReference type="NCBI Taxonomy" id="194963"/>
    <lineage>
        <taxon>Bacteria</taxon>
        <taxon>Pseudomonadati</taxon>
        <taxon>Pseudomonadota</taxon>
        <taxon>Alphaproteobacteria</taxon>
        <taxon>Hyphomicrobiales</taxon>
        <taxon>Rhizobiaceae</taxon>
        <taxon>Sinorhizobium/Ensifer group</taxon>
        <taxon>Sinorhizobium</taxon>
    </lineage>
</organism>
<comment type="cofactor">
    <cofactor evidence="13">
        <name>Mg(2+)</name>
        <dbReference type="ChEBI" id="CHEBI:18420"/>
    </cofactor>
</comment>
<comment type="function">
    <text evidence="1">Involved in the biosynthesis of the siderophore enterobactin (enterochelin), which is a macrocyclic trimeric lactone of N-(2,3-dihydroxybenzoyl)-serine. The serine trilactone serves as a scaffolding for the three catechol functionalities that provide hexadentate coordination for the tightly ligated iron(2+) atoms. Plays an essential role in the assembly of the enterobactin by catalyzing the transfer of the 4'-phosphopantetheine (Ppant) moiety from coenzyme A to the apo-domains of both EntB (ArCP domain) and EntF (PCP domain) to yield their holo-forms which make them competent for the activation of 2,3-dihydroxybenzoate (DHB) and L-serine, respectively.</text>
</comment>
<dbReference type="SUPFAM" id="SSF56214">
    <property type="entry name" value="4'-phosphopantetheinyl transferase"/>
    <property type="match status" value="1"/>
</dbReference>
<evidence type="ECO:0000256" key="1">
    <source>
        <dbReference type="ARBA" id="ARBA00003937"/>
    </source>
</evidence>
<evidence type="ECO:0000256" key="9">
    <source>
        <dbReference type="ARBA" id="ARBA00031996"/>
    </source>
</evidence>
<evidence type="ECO:0000256" key="5">
    <source>
        <dbReference type="ARBA" id="ARBA00019087"/>
    </source>
</evidence>
<evidence type="ECO:0000256" key="6">
    <source>
        <dbReference type="ARBA" id="ARBA00022679"/>
    </source>
</evidence>
<keyword evidence="6 16" id="KW-0808">Transferase</keyword>
<keyword evidence="13" id="KW-0460">Magnesium</keyword>
<dbReference type="EMBL" id="SLVU01000015">
    <property type="protein sequence ID" value="TCN27634.1"/>
    <property type="molecule type" value="Genomic_DNA"/>
</dbReference>
<evidence type="ECO:0000256" key="8">
    <source>
        <dbReference type="ARBA" id="ARBA00029894"/>
    </source>
</evidence>
<comment type="catalytic activity">
    <reaction evidence="10">
        <text>apo-[aryl-carrier protein] + CoA = holo-[aryl-carrier protein] + adenosine 3',5'-bisphosphate + H(+)</text>
        <dbReference type="Rhea" id="RHEA:48404"/>
        <dbReference type="Rhea" id="RHEA-COMP:15903"/>
        <dbReference type="Rhea" id="RHEA-COMP:17557"/>
        <dbReference type="ChEBI" id="CHEBI:15378"/>
        <dbReference type="ChEBI" id="CHEBI:29999"/>
        <dbReference type="ChEBI" id="CHEBI:57287"/>
        <dbReference type="ChEBI" id="CHEBI:58343"/>
        <dbReference type="ChEBI" id="CHEBI:64479"/>
    </reaction>
</comment>
<evidence type="ECO:0000313" key="16">
    <source>
        <dbReference type="EMBL" id="TCN27634.1"/>
    </source>
</evidence>
<name>A0A4R2BNP6_9HYPH</name>
<dbReference type="Pfam" id="PF17837">
    <property type="entry name" value="4PPT_N"/>
    <property type="match status" value="1"/>
</dbReference>
<dbReference type="InterPro" id="IPR003542">
    <property type="entry name" value="Enbac_synth_compD-like"/>
</dbReference>
<evidence type="ECO:0000256" key="4">
    <source>
        <dbReference type="ARBA" id="ARBA00011503"/>
    </source>
</evidence>
<feature type="binding site" evidence="12">
    <location>
        <begin position="84"/>
        <end position="85"/>
    </location>
    <ligand>
        <name>CoA</name>
        <dbReference type="ChEBI" id="CHEBI:57287"/>
    </ligand>
</feature>
<feature type="binding site" evidence="13">
    <location>
        <position position="106"/>
    </location>
    <ligand>
        <name>Mg(2+)</name>
        <dbReference type="ChEBI" id="CHEBI:18420"/>
    </ligand>
</feature>
<feature type="domain" description="4'-phosphopantetheinyl transferase" evidence="14">
    <location>
        <begin position="103"/>
        <end position="184"/>
    </location>
</feature>
<dbReference type="GO" id="GO:0005886">
    <property type="term" value="C:plasma membrane"/>
    <property type="evidence" value="ECO:0007669"/>
    <property type="project" value="TreeGrafter"/>
</dbReference>
<comment type="subunit">
    <text evidence="4">EntB, EntD, EntE, and EntF form a multienzyme complex called enterobactin synthase.</text>
</comment>
<feature type="binding site" evidence="12">
    <location>
        <position position="152"/>
    </location>
    <ligand>
        <name>CoA</name>
        <dbReference type="ChEBI" id="CHEBI:57287"/>
    </ligand>
</feature>
<feature type="binding site" evidence="12">
    <location>
        <position position="40"/>
    </location>
    <ligand>
        <name>CoA</name>
        <dbReference type="ChEBI" id="CHEBI:57287"/>
    </ligand>
</feature>
<dbReference type="Pfam" id="PF01648">
    <property type="entry name" value="ACPS"/>
    <property type="match status" value="1"/>
</dbReference>
<feature type="binding site" evidence="13">
    <location>
        <position position="108"/>
    </location>
    <ligand>
        <name>Mg(2+)</name>
        <dbReference type="ChEBI" id="CHEBI:18420"/>
    </ligand>
</feature>
<dbReference type="AlphaFoldDB" id="A0A4R2BNP6"/>
<evidence type="ECO:0000256" key="12">
    <source>
        <dbReference type="PIRSR" id="PIRSR603542-1"/>
    </source>
</evidence>
<comment type="catalytic activity">
    <reaction evidence="11">
        <text>apo-[peptidyl-carrier protein] + CoA = holo-[peptidyl-carrier protein] + adenosine 3',5'-bisphosphate + H(+)</text>
        <dbReference type="Rhea" id="RHEA:46228"/>
        <dbReference type="Rhea" id="RHEA-COMP:11479"/>
        <dbReference type="Rhea" id="RHEA-COMP:11480"/>
        <dbReference type="ChEBI" id="CHEBI:15378"/>
        <dbReference type="ChEBI" id="CHEBI:29999"/>
        <dbReference type="ChEBI" id="CHEBI:57287"/>
        <dbReference type="ChEBI" id="CHEBI:58343"/>
        <dbReference type="ChEBI" id="CHEBI:64479"/>
    </reaction>
</comment>
<evidence type="ECO:0000313" key="17">
    <source>
        <dbReference type="Proteomes" id="UP000295043"/>
    </source>
</evidence>
<proteinExistence type="inferred from homology"/>
<evidence type="ECO:0000256" key="11">
    <source>
        <dbReference type="ARBA" id="ARBA00049191"/>
    </source>
</evidence>
<dbReference type="InterPro" id="IPR041354">
    <property type="entry name" value="4PPT_N"/>
</dbReference>
<accession>A0A4R2BNP6</accession>
<comment type="caution">
    <text evidence="16">The sequence shown here is derived from an EMBL/GenBank/DDBJ whole genome shotgun (WGS) entry which is preliminary data.</text>
</comment>
<evidence type="ECO:0000259" key="14">
    <source>
        <dbReference type="Pfam" id="PF01648"/>
    </source>
</evidence>
<evidence type="ECO:0000256" key="7">
    <source>
        <dbReference type="ARBA" id="ARBA00023191"/>
    </source>
</evidence>
<keyword evidence="13" id="KW-0479">Metal-binding</keyword>
<dbReference type="GO" id="GO:0009366">
    <property type="term" value="C:enterobactin synthetase complex"/>
    <property type="evidence" value="ECO:0007669"/>
    <property type="project" value="InterPro"/>
</dbReference>
<reference evidence="16 17" key="1">
    <citation type="submission" date="2019-03" db="EMBL/GenBank/DDBJ databases">
        <title>Genomic Encyclopedia of Type Strains, Phase IV (KMG-V): Genome sequencing to study the core and pangenomes of soil and plant-associated prokaryotes.</title>
        <authorList>
            <person name="Whitman W."/>
        </authorList>
    </citation>
    <scope>NUCLEOTIDE SEQUENCE [LARGE SCALE GENOMIC DNA]</scope>
    <source>
        <strain evidence="16 17">23C40</strain>
    </source>
</reference>
<evidence type="ECO:0000256" key="10">
    <source>
        <dbReference type="ARBA" id="ARBA00049176"/>
    </source>
</evidence>
<dbReference type="GO" id="GO:0009239">
    <property type="term" value="P:enterobactin biosynthetic process"/>
    <property type="evidence" value="ECO:0007669"/>
    <property type="project" value="UniProtKB-UniPathway"/>
</dbReference>
<feature type="binding site" evidence="12">
    <location>
        <position position="162"/>
    </location>
    <ligand>
        <name>CoA</name>
        <dbReference type="ChEBI" id="CHEBI:57287"/>
    </ligand>
</feature>
<dbReference type="Proteomes" id="UP000295043">
    <property type="component" value="Unassembled WGS sequence"/>
</dbReference>